<reference evidence="3" key="1">
    <citation type="submission" date="2020-08" db="EMBL/GenBank/DDBJ databases">
        <title>Novel species isolated from subtropical streams in China.</title>
        <authorList>
            <person name="Lu H."/>
        </authorList>
    </citation>
    <scope>NUCLEOTIDE SEQUENCE</scope>
    <source>
        <strain evidence="3">LX22W</strain>
    </source>
</reference>
<feature type="transmembrane region" description="Helical" evidence="1">
    <location>
        <begin position="95"/>
        <end position="116"/>
    </location>
</feature>
<dbReference type="Pfam" id="PF06580">
    <property type="entry name" value="His_kinase"/>
    <property type="match status" value="1"/>
</dbReference>
<evidence type="ECO:0000259" key="2">
    <source>
        <dbReference type="Pfam" id="PF06580"/>
    </source>
</evidence>
<comment type="caution">
    <text evidence="3">The sequence shown here is derived from an EMBL/GenBank/DDBJ whole genome shotgun (WGS) entry which is preliminary data.</text>
</comment>
<dbReference type="AlphaFoldDB" id="A0A923KU55"/>
<proteinExistence type="predicted"/>
<sequence>MNDLVPVRSSSLGFTVILDAQPSISLFPIYMSFAGAKLNRSDTGASSGAPLGLVKSFKIILSVCAIWFLFATLAAVANFFDLRVLGVKATISTQIYLFLIWLSPKMLMSCYLAIHFEKYLDEALRARAMFAIFFWLMLVFLPLNFLFEGFYIVARRDMAMISWGAVTDAISPMSLWLNMVLINFAYSVQLAYAFWRKNQRRFAEAQAARQHYLQLRLQQLQGQLEPYFLLSSLEDITELVTKADSQLATKALARLSELLRHVLEAAEEEWRSVDDELNVLRDYLSLQSLRFGDHLQVEWQLEPRLWSEYACPPMLFLPLLDATVRAHVSTLFHEPQRFVLRCEQVDQQVRFSIQVSTEIASIRASASAFDEVQERIRLTFADAGQCDERVILNEQGRHLMVFVSFPAQERGDE</sequence>
<evidence type="ECO:0000313" key="3">
    <source>
        <dbReference type="EMBL" id="MBC3881912.1"/>
    </source>
</evidence>
<accession>A0A923KU55</accession>
<keyword evidence="3" id="KW-0808">Transferase</keyword>
<feature type="transmembrane region" description="Helical" evidence="1">
    <location>
        <begin position="59"/>
        <end position="80"/>
    </location>
</feature>
<keyword evidence="4" id="KW-1185">Reference proteome</keyword>
<dbReference type="PANTHER" id="PTHR34220:SF7">
    <property type="entry name" value="SENSOR HISTIDINE KINASE YPDA"/>
    <property type="match status" value="1"/>
</dbReference>
<evidence type="ECO:0000256" key="1">
    <source>
        <dbReference type="SAM" id="Phobius"/>
    </source>
</evidence>
<keyword evidence="1" id="KW-0472">Membrane</keyword>
<dbReference type="RefSeq" id="WP_186916431.1">
    <property type="nucleotide sequence ID" value="NZ_JACOFZ010000003.1"/>
</dbReference>
<dbReference type="EMBL" id="JACOFZ010000003">
    <property type="protein sequence ID" value="MBC3881912.1"/>
    <property type="molecule type" value="Genomic_DNA"/>
</dbReference>
<evidence type="ECO:0000313" key="4">
    <source>
        <dbReference type="Proteomes" id="UP000627446"/>
    </source>
</evidence>
<dbReference type="PANTHER" id="PTHR34220">
    <property type="entry name" value="SENSOR HISTIDINE KINASE YPDA"/>
    <property type="match status" value="1"/>
</dbReference>
<keyword evidence="3" id="KW-0418">Kinase</keyword>
<dbReference type="GO" id="GO:0016020">
    <property type="term" value="C:membrane"/>
    <property type="evidence" value="ECO:0007669"/>
    <property type="project" value="InterPro"/>
</dbReference>
<feature type="transmembrane region" description="Helical" evidence="1">
    <location>
        <begin position="128"/>
        <end position="153"/>
    </location>
</feature>
<dbReference type="Proteomes" id="UP000627446">
    <property type="component" value="Unassembled WGS sequence"/>
</dbReference>
<organism evidence="3 4">
    <name type="scientific">Undibacterium nitidum</name>
    <dbReference type="NCBI Taxonomy" id="2762298"/>
    <lineage>
        <taxon>Bacteria</taxon>
        <taxon>Pseudomonadati</taxon>
        <taxon>Pseudomonadota</taxon>
        <taxon>Betaproteobacteria</taxon>
        <taxon>Burkholderiales</taxon>
        <taxon>Oxalobacteraceae</taxon>
        <taxon>Undibacterium</taxon>
    </lineage>
</organism>
<keyword evidence="1" id="KW-0812">Transmembrane</keyword>
<keyword evidence="1" id="KW-1133">Transmembrane helix</keyword>
<dbReference type="GO" id="GO:0000155">
    <property type="term" value="F:phosphorelay sensor kinase activity"/>
    <property type="evidence" value="ECO:0007669"/>
    <property type="project" value="InterPro"/>
</dbReference>
<feature type="domain" description="Signal transduction histidine kinase internal region" evidence="2">
    <location>
        <begin position="216"/>
        <end position="295"/>
    </location>
</feature>
<dbReference type="InterPro" id="IPR010559">
    <property type="entry name" value="Sig_transdc_His_kin_internal"/>
</dbReference>
<protein>
    <submittedName>
        <fullName evidence="3">Histidine kinase</fullName>
    </submittedName>
</protein>
<feature type="transmembrane region" description="Helical" evidence="1">
    <location>
        <begin position="173"/>
        <end position="195"/>
    </location>
</feature>
<feature type="transmembrane region" description="Helical" evidence="1">
    <location>
        <begin position="20"/>
        <end position="38"/>
    </location>
</feature>
<gene>
    <name evidence="3" type="ORF">H8K36_11035</name>
</gene>
<dbReference type="InterPro" id="IPR050640">
    <property type="entry name" value="Bact_2-comp_sensor_kinase"/>
</dbReference>
<name>A0A923KU55_9BURK</name>